<reference evidence="3" key="1">
    <citation type="journal article" date="2019" name="Int. J. Syst. Evol. Microbiol.">
        <title>The Global Catalogue of Microorganisms (GCM) 10K type strain sequencing project: providing services to taxonomists for standard genome sequencing and annotation.</title>
        <authorList>
            <consortium name="The Broad Institute Genomics Platform"/>
            <consortium name="The Broad Institute Genome Sequencing Center for Infectious Disease"/>
            <person name="Wu L."/>
            <person name="Ma J."/>
        </authorList>
    </citation>
    <scope>NUCLEOTIDE SEQUENCE [LARGE SCALE GENOMIC DNA]</scope>
    <source>
        <strain evidence="3">CGMCC 1.15474</strain>
    </source>
</reference>
<feature type="transmembrane region" description="Helical" evidence="1">
    <location>
        <begin position="431"/>
        <end position="454"/>
    </location>
</feature>
<keyword evidence="3" id="KW-1185">Reference proteome</keyword>
<feature type="transmembrane region" description="Helical" evidence="1">
    <location>
        <begin position="93"/>
        <end position="115"/>
    </location>
</feature>
<feature type="transmembrane region" description="Helical" evidence="1">
    <location>
        <begin position="28"/>
        <end position="45"/>
    </location>
</feature>
<dbReference type="RefSeq" id="WP_379052346.1">
    <property type="nucleotide sequence ID" value="NZ_JBHUIK010000003.1"/>
</dbReference>
<feature type="transmembrane region" description="Helical" evidence="1">
    <location>
        <begin position="121"/>
        <end position="145"/>
    </location>
</feature>
<feature type="transmembrane region" description="Helical" evidence="1">
    <location>
        <begin position="57"/>
        <end position="81"/>
    </location>
</feature>
<organism evidence="2 3">
    <name type="scientific">Metabacillus endolithicus</name>
    <dbReference type="NCBI Taxonomy" id="1535204"/>
    <lineage>
        <taxon>Bacteria</taxon>
        <taxon>Bacillati</taxon>
        <taxon>Bacillota</taxon>
        <taxon>Bacilli</taxon>
        <taxon>Bacillales</taxon>
        <taxon>Bacillaceae</taxon>
        <taxon>Metabacillus</taxon>
    </lineage>
</organism>
<evidence type="ECO:0000313" key="3">
    <source>
        <dbReference type="Proteomes" id="UP001597318"/>
    </source>
</evidence>
<proteinExistence type="predicted"/>
<keyword evidence="1" id="KW-1133">Transmembrane helix</keyword>
<feature type="transmembrane region" description="Helical" evidence="1">
    <location>
        <begin position="262"/>
        <end position="284"/>
    </location>
</feature>
<keyword evidence="1" id="KW-0812">Transmembrane</keyword>
<name>A0ABW5BXV2_9BACI</name>
<feature type="transmembrane region" description="Helical" evidence="1">
    <location>
        <begin position="324"/>
        <end position="350"/>
    </location>
</feature>
<comment type="caution">
    <text evidence="2">The sequence shown here is derived from an EMBL/GenBank/DDBJ whole genome shotgun (WGS) entry which is preliminary data.</text>
</comment>
<sequence>MEDFLNKYIKFGSELQSTYKVMSNIKKGVFGLFILVILIQLFILFNNGFYPRINSELWLRVISLLYNLPLMAILFYTICYVKKFKYKNLKKIIGVFVAASIITLIVLFICSYSPFFPKELIIFIIAFLINILISLFIHIIPFHLINYKFLKFKPESNFKKFEVDSDEGNSLKEFLLLISPDYFFSNLYKSILTSDSYRLNEIDKNDFITLKGKSYTTLTEEKNRLRYFIVFSNWFNLMIVIYVITILMFINLDSVSSSDIKVFLLYLIILRIVSRVFEVVYAFFKDVVRKKVLYFHKLAEGGSITKSKFYDNWRNSSIRKPERISLAVHSYIEIILLFSILYSLIIGFTLNNSCELVGFKTIEIEVVKGQMAESQPICDNKGNILQLEKNQKADVEIESDSLIEIILYSASVTFFNFSFDYSNSTPTAWKIAHVTQVMTSIVLIVLSLASYLSFKDVMDEDEVKEFLLIKYWEKRSKGEYKEFLERVESRSVDEIPEK</sequence>
<evidence type="ECO:0000256" key="1">
    <source>
        <dbReference type="SAM" id="Phobius"/>
    </source>
</evidence>
<dbReference type="EMBL" id="JBHUIK010000003">
    <property type="protein sequence ID" value="MFD2214993.1"/>
    <property type="molecule type" value="Genomic_DNA"/>
</dbReference>
<evidence type="ECO:0000313" key="2">
    <source>
        <dbReference type="EMBL" id="MFD2214993.1"/>
    </source>
</evidence>
<keyword evidence="1" id="KW-0472">Membrane</keyword>
<accession>A0ABW5BXV2</accession>
<dbReference type="Proteomes" id="UP001597318">
    <property type="component" value="Unassembled WGS sequence"/>
</dbReference>
<gene>
    <name evidence="2" type="ORF">ACFSKK_14985</name>
</gene>
<protein>
    <submittedName>
        <fullName evidence="2">Uncharacterized protein</fullName>
    </submittedName>
</protein>
<feature type="transmembrane region" description="Helical" evidence="1">
    <location>
        <begin position="227"/>
        <end position="250"/>
    </location>
</feature>